<sequence length="155" mass="16938">MINATKTPPDNFFKNETTRQTSTESTVSGCQKQPRSTAPPNSASEQGADPGILPCVGVVAVKPPQARRPLQLRVLPLQVRDLGLHALHALRRRQAELVHYLDQAGQAQHDDQGGDLARDAVRQQVHDEADDDDGRVEAVEPRGEIPATRLQGIMQ</sequence>
<keyword evidence="3" id="KW-1185">Reference proteome</keyword>
<evidence type="ECO:0000313" key="3">
    <source>
        <dbReference type="Proteomes" id="UP000319257"/>
    </source>
</evidence>
<dbReference type="RefSeq" id="XP_030993934.1">
    <property type="nucleotide sequence ID" value="XM_031141817.1"/>
</dbReference>
<dbReference type="GeneID" id="41974556"/>
<dbReference type="AlphaFoldDB" id="A0A507AWY3"/>
<dbReference type="InParanoid" id="A0A507AWY3"/>
<evidence type="ECO:0000313" key="2">
    <source>
        <dbReference type="EMBL" id="TPX12223.1"/>
    </source>
</evidence>
<feature type="region of interest" description="Disordered" evidence="1">
    <location>
        <begin position="125"/>
        <end position="155"/>
    </location>
</feature>
<proteinExistence type="predicted"/>
<accession>A0A507AWY3</accession>
<feature type="region of interest" description="Disordered" evidence="1">
    <location>
        <begin position="1"/>
        <end position="52"/>
    </location>
</feature>
<dbReference type="Proteomes" id="UP000319257">
    <property type="component" value="Unassembled WGS sequence"/>
</dbReference>
<feature type="compositionally biased region" description="Polar residues" evidence="1">
    <location>
        <begin position="1"/>
        <end position="45"/>
    </location>
</feature>
<protein>
    <submittedName>
        <fullName evidence="2">Uncharacterized protein</fullName>
    </submittedName>
</protein>
<gene>
    <name evidence="2" type="ORF">E0L32_007109</name>
</gene>
<name>A0A507AWY3_9PEZI</name>
<organism evidence="2 3">
    <name type="scientific">Thyridium curvatum</name>
    <dbReference type="NCBI Taxonomy" id="1093900"/>
    <lineage>
        <taxon>Eukaryota</taxon>
        <taxon>Fungi</taxon>
        <taxon>Dikarya</taxon>
        <taxon>Ascomycota</taxon>
        <taxon>Pezizomycotina</taxon>
        <taxon>Sordariomycetes</taxon>
        <taxon>Sordariomycetidae</taxon>
        <taxon>Thyridiales</taxon>
        <taxon>Thyridiaceae</taxon>
        <taxon>Thyridium</taxon>
    </lineage>
</organism>
<reference evidence="2 3" key="1">
    <citation type="submission" date="2019-06" db="EMBL/GenBank/DDBJ databases">
        <title>Draft genome sequence of the filamentous fungus Phialemoniopsis curvata isolated from diesel fuel.</title>
        <authorList>
            <person name="Varaljay V.A."/>
            <person name="Lyon W.J."/>
            <person name="Crouch A.L."/>
            <person name="Drake C.E."/>
            <person name="Hollomon J.M."/>
            <person name="Nadeau L.J."/>
            <person name="Nunn H.S."/>
            <person name="Stevenson B.S."/>
            <person name="Bojanowski C.L."/>
            <person name="Crookes-Goodson W.J."/>
        </authorList>
    </citation>
    <scope>NUCLEOTIDE SEQUENCE [LARGE SCALE GENOMIC DNA]</scope>
    <source>
        <strain evidence="2 3">D216</strain>
    </source>
</reference>
<evidence type="ECO:0000256" key="1">
    <source>
        <dbReference type="SAM" id="MobiDB-lite"/>
    </source>
</evidence>
<comment type="caution">
    <text evidence="2">The sequence shown here is derived from an EMBL/GenBank/DDBJ whole genome shotgun (WGS) entry which is preliminary data.</text>
</comment>
<dbReference type="EMBL" id="SKBQ01000042">
    <property type="protein sequence ID" value="TPX12223.1"/>
    <property type="molecule type" value="Genomic_DNA"/>
</dbReference>